<name>A0A3N4M0J2_9PEZI</name>
<organism evidence="2 3">
    <name type="scientific">Terfezia boudieri ATCC MYA-4762</name>
    <dbReference type="NCBI Taxonomy" id="1051890"/>
    <lineage>
        <taxon>Eukaryota</taxon>
        <taxon>Fungi</taxon>
        <taxon>Dikarya</taxon>
        <taxon>Ascomycota</taxon>
        <taxon>Pezizomycotina</taxon>
        <taxon>Pezizomycetes</taxon>
        <taxon>Pezizales</taxon>
        <taxon>Pezizaceae</taxon>
        <taxon>Terfezia</taxon>
    </lineage>
</organism>
<dbReference type="Proteomes" id="UP000267821">
    <property type="component" value="Unassembled WGS sequence"/>
</dbReference>
<gene>
    <name evidence="2" type="ORF">L211DRAFT_845706</name>
</gene>
<dbReference type="EMBL" id="ML121529">
    <property type="protein sequence ID" value="RPB28683.1"/>
    <property type="molecule type" value="Genomic_DNA"/>
</dbReference>
<protein>
    <recommendedName>
        <fullName evidence="4">BZIP domain-containing protein</fullName>
    </recommendedName>
</protein>
<keyword evidence="3" id="KW-1185">Reference proteome</keyword>
<feature type="compositionally biased region" description="Low complexity" evidence="1">
    <location>
        <begin position="43"/>
        <end position="53"/>
    </location>
</feature>
<dbReference type="InParanoid" id="A0A3N4M0J2"/>
<evidence type="ECO:0000313" key="3">
    <source>
        <dbReference type="Proteomes" id="UP000267821"/>
    </source>
</evidence>
<evidence type="ECO:0000313" key="2">
    <source>
        <dbReference type="EMBL" id="RPB28683.1"/>
    </source>
</evidence>
<feature type="compositionally biased region" description="Basic and acidic residues" evidence="1">
    <location>
        <begin position="17"/>
        <end position="36"/>
    </location>
</feature>
<feature type="region of interest" description="Disordered" evidence="1">
    <location>
        <begin position="1"/>
        <end position="62"/>
    </location>
</feature>
<evidence type="ECO:0000256" key="1">
    <source>
        <dbReference type="SAM" id="MobiDB-lite"/>
    </source>
</evidence>
<reference evidence="2 3" key="1">
    <citation type="journal article" date="2018" name="Nat. Ecol. Evol.">
        <title>Pezizomycetes genomes reveal the molecular basis of ectomycorrhizal truffle lifestyle.</title>
        <authorList>
            <person name="Murat C."/>
            <person name="Payen T."/>
            <person name="Noel B."/>
            <person name="Kuo A."/>
            <person name="Morin E."/>
            <person name="Chen J."/>
            <person name="Kohler A."/>
            <person name="Krizsan K."/>
            <person name="Balestrini R."/>
            <person name="Da Silva C."/>
            <person name="Montanini B."/>
            <person name="Hainaut M."/>
            <person name="Levati E."/>
            <person name="Barry K.W."/>
            <person name="Belfiori B."/>
            <person name="Cichocki N."/>
            <person name="Clum A."/>
            <person name="Dockter R.B."/>
            <person name="Fauchery L."/>
            <person name="Guy J."/>
            <person name="Iotti M."/>
            <person name="Le Tacon F."/>
            <person name="Lindquist E.A."/>
            <person name="Lipzen A."/>
            <person name="Malagnac F."/>
            <person name="Mello A."/>
            <person name="Molinier V."/>
            <person name="Miyauchi S."/>
            <person name="Poulain J."/>
            <person name="Riccioni C."/>
            <person name="Rubini A."/>
            <person name="Sitrit Y."/>
            <person name="Splivallo R."/>
            <person name="Traeger S."/>
            <person name="Wang M."/>
            <person name="Zifcakova L."/>
            <person name="Wipf D."/>
            <person name="Zambonelli A."/>
            <person name="Paolocci F."/>
            <person name="Nowrousian M."/>
            <person name="Ottonello S."/>
            <person name="Baldrian P."/>
            <person name="Spatafora J.W."/>
            <person name="Henrissat B."/>
            <person name="Nagy L.G."/>
            <person name="Aury J.M."/>
            <person name="Wincker P."/>
            <person name="Grigoriev I.V."/>
            <person name="Bonfante P."/>
            <person name="Martin F.M."/>
        </authorList>
    </citation>
    <scope>NUCLEOTIDE SEQUENCE [LARGE SCALE GENOMIC DNA]</scope>
    <source>
        <strain evidence="2 3">ATCC MYA-4762</strain>
    </source>
</reference>
<accession>A0A3N4M0J2</accession>
<dbReference type="AlphaFoldDB" id="A0A3N4M0J2"/>
<proteinExistence type="predicted"/>
<sequence>MAPAPDKCKRGRPTKYKSVEDLAEAKRARQMKNREAVRRHRNQQQQNQQQQNQVVEQSNGEGSSANIGLEIPAIISVHDAIPISTPLAIAETLIVDDYSTEVGIILLDFAVVDSAVVDSDDGEQPLYFSFVGHV</sequence>
<evidence type="ECO:0008006" key="4">
    <source>
        <dbReference type="Google" id="ProtNLM"/>
    </source>
</evidence>